<dbReference type="OrthoDB" id="9793162at2"/>
<dbReference type="InterPro" id="IPR005135">
    <property type="entry name" value="Endo/exonuclease/phosphatase"/>
</dbReference>
<reference evidence="3 6" key="3">
    <citation type="submission" date="2018-07" db="EMBL/GenBank/DDBJ databases">
        <title>Leeuwenhoekiella genomics.</title>
        <authorList>
            <person name="Tahon G."/>
            <person name="Willems A."/>
        </authorList>
    </citation>
    <scope>NUCLEOTIDE SEQUENCE [LARGE SCALE GENOMIC DNA]</scope>
    <source>
        <strain evidence="3 6">LMG 24856</strain>
    </source>
</reference>
<feature type="domain" description="Endonuclease/exonuclease/phosphatase" evidence="2">
    <location>
        <begin position="25"/>
        <end position="268"/>
    </location>
</feature>
<protein>
    <submittedName>
        <fullName evidence="3">Endonuclease/exonuclease/phosphatase family metal-dependent hydrolase</fullName>
    </submittedName>
    <submittedName>
        <fullName evidence="4">Metal-dependent hydrolase, endonuclease/exonuclease/phosphatase family</fullName>
    </submittedName>
</protein>
<evidence type="ECO:0000313" key="3">
    <source>
        <dbReference type="EMBL" id="RXG31382.1"/>
    </source>
</evidence>
<reference evidence="5" key="1">
    <citation type="submission" date="2016-11" db="EMBL/GenBank/DDBJ databases">
        <authorList>
            <person name="Varghese N."/>
            <person name="Submissions S."/>
        </authorList>
    </citation>
    <scope>NUCLEOTIDE SEQUENCE [LARGE SCALE GENOMIC DNA]</scope>
    <source>
        <strain evidence="5">DSM 19859</strain>
    </source>
</reference>
<dbReference type="GO" id="GO:0000175">
    <property type="term" value="F:3'-5'-RNA exonuclease activity"/>
    <property type="evidence" value="ECO:0007669"/>
    <property type="project" value="TreeGrafter"/>
</dbReference>
<dbReference type="STRING" id="573501.SAMN04487999_1231"/>
<dbReference type="Proteomes" id="UP000290037">
    <property type="component" value="Unassembled WGS sequence"/>
</dbReference>
<name>A0A1M5WIZ0_9FLAO</name>
<feature type="chain" id="PRO_5012409551" evidence="1">
    <location>
        <begin position="20"/>
        <end position="279"/>
    </location>
</feature>
<dbReference type="AlphaFoldDB" id="A0A1M5WIZ0"/>
<organism evidence="4 5">
    <name type="scientific">Leeuwenhoekiella palythoae</name>
    <dbReference type="NCBI Taxonomy" id="573501"/>
    <lineage>
        <taxon>Bacteria</taxon>
        <taxon>Pseudomonadati</taxon>
        <taxon>Bacteroidota</taxon>
        <taxon>Flavobacteriia</taxon>
        <taxon>Flavobacteriales</taxon>
        <taxon>Flavobacteriaceae</taxon>
        <taxon>Leeuwenhoekiella</taxon>
    </lineage>
</organism>
<keyword evidence="1" id="KW-0732">Signal</keyword>
<dbReference type="InterPro" id="IPR050410">
    <property type="entry name" value="CCR4/nocturin_mRNA_transcr"/>
</dbReference>
<dbReference type="PANTHER" id="PTHR12121:SF36">
    <property type="entry name" value="ENDONUCLEASE_EXONUCLEASE_PHOSPHATASE DOMAIN-CONTAINING PROTEIN"/>
    <property type="match status" value="1"/>
</dbReference>
<dbReference type="InterPro" id="IPR036691">
    <property type="entry name" value="Endo/exonu/phosph_ase_sf"/>
</dbReference>
<evidence type="ECO:0000259" key="2">
    <source>
        <dbReference type="Pfam" id="PF03372"/>
    </source>
</evidence>
<dbReference type="Gene3D" id="3.60.10.10">
    <property type="entry name" value="Endonuclease/exonuclease/phosphatase"/>
    <property type="match status" value="1"/>
</dbReference>
<evidence type="ECO:0000256" key="1">
    <source>
        <dbReference type="SAM" id="SignalP"/>
    </source>
</evidence>
<dbReference type="EMBL" id="FQXT01000002">
    <property type="protein sequence ID" value="SHH87387.1"/>
    <property type="molecule type" value="Genomic_DNA"/>
</dbReference>
<sequence length="279" mass="31290">MKSLLAGLGLFFCLNLLSAQEVSLMTYNIRMSTESDGADAWSKRKEYLTSQVLFYAPDVMGVQEALPEQMDYLGKHLTGYKHIGVGREGKNKGEFSAIFYNADRLKVLEDDTFWLSETPEKISTGWDAALPRICTYALFKDKKSNEKFYVFNTHFDHVGIEARKNASALILAKIKELNPKNLPAFVSGDLNLEPDSAPIAVLKTELDDTHDLAPNGAFGPKGTFNGFKFTEPVTRRIDYIFQAKSNNSKVLKHATLSDSKDLHYPSDHLPVYVLIDLKP</sequence>
<evidence type="ECO:0000313" key="4">
    <source>
        <dbReference type="EMBL" id="SHH87387.1"/>
    </source>
</evidence>
<proteinExistence type="predicted"/>
<dbReference type="EMBL" id="QOVN01000001">
    <property type="protein sequence ID" value="RXG31382.1"/>
    <property type="molecule type" value="Genomic_DNA"/>
</dbReference>
<keyword evidence="4" id="KW-0269">Exonuclease</keyword>
<dbReference type="PANTHER" id="PTHR12121">
    <property type="entry name" value="CARBON CATABOLITE REPRESSOR PROTEIN 4"/>
    <property type="match status" value="1"/>
</dbReference>
<keyword evidence="4" id="KW-0378">Hydrolase</keyword>
<dbReference type="GO" id="GO:0004519">
    <property type="term" value="F:endonuclease activity"/>
    <property type="evidence" value="ECO:0007669"/>
    <property type="project" value="UniProtKB-KW"/>
</dbReference>
<gene>
    <name evidence="3" type="ORF">DSM01_523</name>
    <name evidence="4" type="ORF">SAMN04487999_1231</name>
</gene>
<keyword evidence="6" id="KW-1185">Reference proteome</keyword>
<dbReference type="SUPFAM" id="SSF56219">
    <property type="entry name" value="DNase I-like"/>
    <property type="match status" value="1"/>
</dbReference>
<keyword evidence="4" id="KW-0540">Nuclease</keyword>
<keyword evidence="4" id="KW-0255">Endonuclease</keyword>
<reference evidence="4" key="2">
    <citation type="submission" date="2016-11" db="EMBL/GenBank/DDBJ databases">
        <authorList>
            <person name="Jaros S."/>
            <person name="Januszkiewicz K."/>
            <person name="Wedrychowicz H."/>
        </authorList>
    </citation>
    <scope>NUCLEOTIDE SEQUENCE [LARGE SCALE GENOMIC DNA]</scope>
    <source>
        <strain evidence="4">DSM 19859</strain>
    </source>
</reference>
<feature type="signal peptide" evidence="1">
    <location>
        <begin position="1"/>
        <end position="19"/>
    </location>
</feature>
<dbReference type="Proteomes" id="UP000184240">
    <property type="component" value="Unassembled WGS sequence"/>
</dbReference>
<accession>A0A1M5WIZ0</accession>
<evidence type="ECO:0000313" key="5">
    <source>
        <dbReference type="Proteomes" id="UP000184240"/>
    </source>
</evidence>
<dbReference type="Pfam" id="PF03372">
    <property type="entry name" value="Exo_endo_phos"/>
    <property type="match status" value="1"/>
</dbReference>
<evidence type="ECO:0000313" key="6">
    <source>
        <dbReference type="Proteomes" id="UP000290037"/>
    </source>
</evidence>
<dbReference type="CDD" id="cd09083">
    <property type="entry name" value="EEP-1"/>
    <property type="match status" value="1"/>
</dbReference>
<dbReference type="RefSeq" id="WP_072981352.1">
    <property type="nucleotide sequence ID" value="NZ_FQXT01000002.1"/>
</dbReference>